<dbReference type="OrthoDB" id="310363at2"/>
<dbReference type="PROSITE" id="PS51194">
    <property type="entry name" value="HELICASE_CTER"/>
    <property type="match status" value="1"/>
</dbReference>
<dbReference type="AlphaFoldDB" id="F4LMV6"/>
<dbReference type="Proteomes" id="UP000006546">
    <property type="component" value="Chromosome"/>
</dbReference>
<reference evidence="8" key="1">
    <citation type="submission" date="2011-04" db="EMBL/GenBank/DDBJ databases">
        <title>The complete genome of Treponema brennaborense DSM 12168.</title>
        <authorList>
            <person name="Lucas S."/>
            <person name="Han J."/>
            <person name="Lapidus A."/>
            <person name="Bruce D."/>
            <person name="Goodwin L."/>
            <person name="Pitluck S."/>
            <person name="Peters L."/>
            <person name="Kyrpides N."/>
            <person name="Mavromatis K."/>
            <person name="Ivanova N."/>
            <person name="Mikhailova N."/>
            <person name="Pagani I."/>
            <person name="Teshima H."/>
            <person name="Detter J.C."/>
            <person name="Tapia R."/>
            <person name="Han C."/>
            <person name="Land M."/>
            <person name="Hauser L."/>
            <person name="Markowitz V."/>
            <person name="Cheng J.-F."/>
            <person name="Hugenholtz P."/>
            <person name="Woyke T."/>
            <person name="Wu D."/>
            <person name="Gronow S."/>
            <person name="Wellnitz S."/>
            <person name="Brambilla E."/>
            <person name="Klenk H.-P."/>
            <person name="Eisen J.A."/>
        </authorList>
    </citation>
    <scope>NUCLEOTIDE SEQUENCE [LARGE SCALE GENOMIC DNA]</scope>
    <source>
        <strain evidence="8">DSM 12168 / CIP 105900 / DD5/3</strain>
    </source>
</reference>
<dbReference type="PANTHER" id="PTHR47961:SF10">
    <property type="entry name" value="ATP-DEPENDENT DNA HELICASE HEL308"/>
    <property type="match status" value="1"/>
</dbReference>
<gene>
    <name evidence="7" type="ordered locus">Trebr_2439</name>
</gene>
<dbReference type="RefSeq" id="WP_013759547.1">
    <property type="nucleotide sequence ID" value="NC_015500.1"/>
</dbReference>
<dbReference type="GO" id="GO:0005524">
    <property type="term" value="F:ATP binding"/>
    <property type="evidence" value="ECO:0007669"/>
    <property type="project" value="UniProtKB-KW"/>
</dbReference>
<evidence type="ECO:0000313" key="8">
    <source>
        <dbReference type="Proteomes" id="UP000006546"/>
    </source>
</evidence>
<dbReference type="InterPro" id="IPR011545">
    <property type="entry name" value="DEAD/DEAH_box_helicase_dom"/>
</dbReference>
<dbReference type="HOGENOM" id="CLU_290657_0_0_12"/>
<dbReference type="EMBL" id="CP002696">
    <property type="protein sequence ID" value="AEE17846.1"/>
    <property type="molecule type" value="Genomic_DNA"/>
</dbReference>
<organism evidence="7 8">
    <name type="scientific">Treponema brennaborense (strain DSM 12168 / CIP 105900 / DD5/3)</name>
    <dbReference type="NCBI Taxonomy" id="906968"/>
    <lineage>
        <taxon>Bacteria</taxon>
        <taxon>Pseudomonadati</taxon>
        <taxon>Spirochaetota</taxon>
        <taxon>Spirochaetia</taxon>
        <taxon>Spirochaetales</taxon>
        <taxon>Treponemataceae</taxon>
        <taxon>Treponema</taxon>
    </lineage>
</organism>
<dbReference type="SUPFAM" id="SSF52540">
    <property type="entry name" value="P-loop containing nucleoside triphosphate hydrolases"/>
    <property type="match status" value="1"/>
</dbReference>
<dbReference type="SMART" id="SM00490">
    <property type="entry name" value="HELICc"/>
    <property type="match status" value="1"/>
</dbReference>
<dbReference type="PROSITE" id="PS51192">
    <property type="entry name" value="HELICASE_ATP_BIND_1"/>
    <property type="match status" value="1"/>
</dbReference>
<dbReference type="eggNOG" id="COG1204">
    <property type="taxonomic scope" value="Bacteria"/>
</dbReference>
<dbReference type="GO" id="GO:0003676">
    <property type="term" value="F:nucleic acid binding"/>
    <property type="evidence" value="ECO:0007669"/>
    <property type="project" value="InterPro"/>
</dbReference>
<evidence type="ECO:0000256" key="4">
    <source>
        <dbReference type="ARBA" id="ARBA00022840"/>
    </source>
</evidence>
<accession>F4LMV6</accession>
<dbReference type="SMART" id="SM00487">
    <property type="entry name" value="DEXDc"/>
    <property type="match status" value="1"/>
</dbReference>
<evidence type="ECO:0000256" key="3">
    <source>
        <dbReference type="ARBA" id="ARBA00022806"/>
    </source>
</evidence>
<dbReference type="InterPro" id="IPR001650">
    <property type="entry name" value="Helicase_C-like"/>
</dbReference>
<keyword evidence="8" id="KW-1185">Reference proteome</keyword>
<dbReference type="InterPro" id="IPR014001">
    <property type="entry name" value="Helicase_ATP-bd"/>
</dbReference>
<feature type="domain" description="Helicase ATP-binding" evidence="5">
    <location>
        <begin position="253"/>
        <end position="428"/>
    </location>
</feature>
<keyword evidence="1" id="KW-0547">Nucleotide-binding</keyword>
<name>F4LMV6_TREBD</name>
<keyword evidence="4" id="KW-0067">ATP-binding</keyword>
<protein>
    <submittedName>
        <fullName evidence="7">DEAD/DEAH box helicase domain protein</fullName>
    </submittedName>
</protein>
<dbReference type="InterPro" id="IPR050474">
    <property type="entry name" value="Hel308_SKI2-like"/>
</dbReference>
<keyword evidence="2" id="KW-0378">Hydrolase</keyword>
<dbReference type="GO" id="GO:0016787">
    <property type="term" value="F:hydrolase activity"/>
    <property type="evidence" value="ECO:0007669"/>
    <property type="project" value="UniProtKB-KW"/>
</dbReference>
<dbReference type="STRING" id="906968.Trebr_2439"/>
<evidence type="ECO:0000256" key="1">
    <source>
        <dbReference type="ARBA" id="ARBA00022741"/>
    </source>
</evidence>
<dbReference type="Pfam" id="PF00270">
    <property type="entry name" value="DEAD"/>
    <property type="match status" value="1"/>
</dbReference>
<evidence type="ECO:0000313" key="7">
    <source>
        <dbReference type="EMBL" id="AEE17846.1"/>
    </source>
</evidence>
<sequence length="1028" mass="117132">MKPKTNSKNLLSISQSIAKMIEFHVPEDDRQLRTSQKPEKLFSISIGLLGDYARLINTDYENPQKKELQSDLLYSAEFLESYANSNLDKNPIYELLVGAAAYYLCDLPGSSQVLINKIHENYEYEFNCSNLDRFLYWLLKNDYQNIPDWDCGIYNSHVLILSFYFHRYFNKSTEEELCINIANSFRKNAYIDGNSRELFFSELITSIIIEKIKNSCLKLLPLYSNLQSSVWLPIINNGLFIKELWPSQKLLGENGVFQGKSAVVQMPTSSGKTKSIEIIIRSGFYSERASIAVIVAPFKALCSEITDELRYSFSNDKLIDINQLNDAFENSEQSLFFSDSKKHILVVTPEKLYYLLSLDKSIANTIGLIIFDEGHQFDNGSRGITYELLITELKVLLPESSQKVLISAVIHNASEIASWLMPDSITITNSYVPTKKNIGFIDFSMSPSIRFIDSVTLKEKYFVPRVLPALHSTQNPLLRNISPTNISLYMAFKMVTEGSVAVFCGQKKSVTKIMRDTISAMDLSPEEFNISSLGNLDEINKIGSLCNENLGSESLITKSCTKGIFPHHADIPKGIRAAIEFGMRKSLIKFVVCTSTLAQGVNLPIRYMFVNNTYQVGGEISVRDFNNLIGRVGRAGKLTEGCIIFTDPDIYKYRDIPYKDKQWKKTTKLLDPNQSEDCLSKILDILQYKNRYGTSILHSTNVDSFVNQYYESAPEEYQDIASQLIKHFDLKNISVNDLVSQMNEKLHLIKSIENFLMVLGDDLSDTNVELVAKNTLAYSLADDETKEVIIRLFSLIKAKILSQIEDISTLPIFAKSLSGIDESKIISSWLSDNHNSLIQTSSITDFITSIWPLIIGANKNSYFQFYEDKASLLNALLLWIEGKPYFEIFSYLPKLKVNKRDTLTIEHVINIFENGFGYDVPILINCITELLSLYLEEDEYKEICTKLHNFQKIIKYGLPETGAILLYEEGFCDRTICQKINSILGNPDNRSELFHKLVLKDAEISLLLQTYPSYFYNHYCVLIHKENN</sequence>
<evidence type="ECO:0000259" key="5">
    <source>
        <dbReference type="PROSITE" id="PS51192"/>
    </source>
</evidence>
<dbReference type="GO" id="GO:0004386">
    <property type="term" value="F:helicase activity"/>
    <property type="evidence" value="ECO:0007669"/>
    <property type="project" value="UniProtKB-KW"/>
</dbReference>
<dbReference type="KEGG" id="tbe:Trebr_2439"/>
<feature type="domain" description="Helicase C-terminal" evidence="6">
    <location>
        <begin position="487"/>
        <end position="686"/>
    </location>
</feature>
<proteinExistence type="predicted"/>
<dbReference type="PANTHER" id="PTHR47961">
    <property type="entry name" value="DNA POLYMERASE THETA, PUTATIVE (AFU_ORTHOLOGUE AFUA_1G05260)-RELATED"/>
    <property type="match status" value="1"/>
</dbReference>
<evidence type="ECO:0000259" key="6">
    <source>
        <dbReference type="PROSITE" id="PS51194"/>
    </source>
</evidence>
<dbReference type="InterPro" id="IPR027417">
    <property type="entry name" value="P-loop_NTPase"/>
</dbReference>
<dbReference type="Gene3D" id="3.40.50.300">
    <property type="entry name" value="P-loop containing nucleotide triphosphate hydrolases"/>
    <property type="match status" value="2"/>
</dbReference>
<keyword evidence="3 7" id="KW-0347">Helicase</keyword>
<evidence type="ECO:0000256" key="2">
    <source>
        <dbReference type="ARBA" id="ARBA00022801"/>
    </source>
</evidence>